<evidence type="ECO:0000313" key="2">
    <source>
        <dbReference type="EMBL" id="CAA7025985.1"/>
    </source>
</evidence>
<dbReference type="InterPro" id="IPR050942">
    <property type="entry name" value="F-box_BR-signaling"/>
</dbReference>
<organism evidence="3 4">
    <name type="scientific">Microthlaspi erraticum</name>
    <dbReference type="NCBI Taxonomy" id="1685480"/>
    <lineage>
        <taxon>Eukaryota</taxon>
        <taxon>Viridiplantae</taxon>
        <taxon>Streptophyta</taxon>
        <taxon>Embryophyta</taxon>
        <taxon>Tracheophyta</taxon>
        <taxon>Spermatophyta</taxon>
        <taxon>Magnoliopsida</taxon>
        <taxon>eudicotyledons</taxon>
        <taxon>Gunneridae</taxon>
        <taxon>Pentapetalae</taxon>
        <taxon>rosids</taxon>
        <taxon>malvids</taxon>
        <taxon>Brassicales</taxon>
        <taxon>Brassicaceae</taxon>
        <taxon>Coluteocarpeae</taxon>
        <taxon>Microthlaspi</taxon>
    </lineage>
</organism>
<dbReference type="InterPro" id="IPR036047">
    <property type="entry name" value="F-box-like_dom_sf"/>
</dbReference>
<dbReference type="PANTHER" id="PTHR44259:SF31">
    <property type="entry name" value="F-BOX FAMILY PROTEIN"/>
    <property type="match status" value="1"/>
</dbReference>
<dbReference type="OrthoDB" id="1083899at2759"/>
<name>A0A6D2KYY0_9BRAS</name>
<dbReference type="Proteomes" id="UP000467841">
    <property type="component" value="Unassembled WGS sequence"/>
</dbReference>
<dbReference type="Pfam" id="PF03478">
    <property type="entry name" value="Beta-prop_KIB1-4"/>
    <property type="match status" value="1"/>
</dbReference>
<evidence type="ECO:0000259" key="1">
    <source>
        <dbReference type="SMART" id="SM00256"/>
    </source>
</evidence>
<reference evidence="3 4" key="1">
    <citation type="submission" date="2020-01" db="EMBL/GenBank/DDBJ databases">
        <authorList>
            <person name="Mishra B."/>
        </authorList>
    </citation>
    <scope>NUCLEOTIDE SEQUENCE [LARGE SCALE GENOMIC DNA]</scope>
</reference>
<protein>
    <recommendedName>
        <fullName evidence="1">F-box domain-containing protein</fullName>
    </recommendedName>
</protein>
<accession>A0A6D2KYY0</accession>
<dbReference type="InterPro" id="IPR005174">
    <property type="entry name" value="KIB1-4_b-propeller"/>
</dbReference>
<dbReference type="PANTHER" id="PTHR44259">
    <property type="entry name" value="OS07G0183000 PROTEIN-RELATED"/>
    <property type="match status" value="1"/>
</dbReference>
<evidence type="ECO:0000313" key="4">
    <source>
        <dbReference type="Proteomes" id="UP000467841"/>
    </source>
</evidence>
<dbReference type="Gene3D" id="1.20.1280.50">
    <property type="match status" value="1"/>
</dbReference>
<dbReference type="Pfam" id="PF00646">
    <property type="entry name" value="F-box"/>
    <property type="match status" value="1"/>
</dbReference>
<dbReference type="SUPFAM" id="SSF81383">
    <property type="entry name" value="F-box domain"/>
    <property type="match status" value="1"/>
</dbReference>
<proteinExistence type="predicted"/>
<dbReference type="AlphaFoldDB" id="A0A6D2KYY0"/>
<keyword evidence="4" id="KW-1185">Reference proteome</keyword>
<dbReference type="CDD" id="cd09917">
    <property type="entry name" value="F-box_SF"/>
    <property type="match status" value="1"/>
</dbReference>
<dbReference type="EMBL" id="CACVBM020001047">
    <property type="protein sequence ID" value="CAA7025985.1"/>
    <property type="molecule type" value="Genomic_DNA"/>
</dbReference>
<feature type="domain" description="F-box" evidence="1">
    <location>
        <begin position="12"/>
        <end position="52"/>
    </location>
</feature>
<dbReference type="EMBL" id="CACVBM020001728">
    <property type="protein sequence ID" value="CAA7058534.1"/>
    <property type="molecule type" value="Genomic_DNA"/>
</dbReference>
<gene>
    <name evidence="2" type="ORF">MERR_LOCUS13220</name>
    <name evidence="3" type="ORF">MERR_LOCUS45770</name>
</gene>
<dbReference type="SMART" id="SM00256">
    <property type="entry name" value="FBOX"/>
    <property type="match status" value="1"/>
</dbReference>
<sequence>MKKLKCSRCSELPTDLLRRVLGRLSVVEHHRARKVCRNWYLYSKQTMLGKSESPPWLMLFPFPEDGCVLYNPTEKRVCGTKREFSGIRFLANSGNWFLVLDSRSNLYIIDLFSDKRINLPSLKSVRGGAIRDMRIRGKEVKEAFENLRGVLWVDENNEEFVVVWCFDTGLAFCKNGQDYFGVI</sequence>
<dbReference type="InterPro" id="IPR001810">
    <property type="entry name" value="F-box_dom"/>
</dbReference>
<evidence type="ECO:0000313" key="3">
    <source>
        <dbReference type="EMBL" id="CAA7058534.1"/>
    </source>
</evidence>